<reference evidence="1 2" key="1">
    <citation type="submission" date="2019-05" db="EMBL/GenBank/DDBJ databases">
        <title>We sequenced the genome of Paenibacillus hemerocallicola KCTC 33185 for further insight into its adaptation and study the phylogeny of Paenibacillus.</title>
        <authorList>
            <person name="Narsing Rao M.P."/>
        </authorList>
    </citation>
    <scope>NUCLEOTIDE SEQUENCE [LARGE SCALE GENOMIC DNA]</scope>
    <source>
        <strain evidence="1 2">KCTC 33185</strain>
    </source>
</reference>
<evidence type="ECO:0000313" key="1">
    <source>
        <dbReference type="EMBL" id="TNJ53973.1"/>
    </source>
</evidence>
<gene>
    <name evidence="1" type="ORF">FE784_40170</name>
</gene>
<feature type="non-terminal residue" evidence="1">
    <location>
        <position position="135"/>
    </location>
</feature>
<organism evidence="1 2">
    <name type="scientific">Paenibacillus hemerocallicola</name>
    <dbReference type="NCBI Taxonomy" id="1172614"/>
    <lineage>
        <taxon>Bacteria</taxon>
        <taxon>Bacillati</taxon>
        <taxon>Bacillota</taxon>
        <taxon>Bacilli</taxon>
        <taxon>Bacillales</taxon>
        <taxon>Paenibacillaceae</taxon>
        <taxon>Paenibacillus</taxon>
    </lineage>
</organism>
<keyword evidence="2" id="KW-1185">Reference proteome</keyword>
<sequence>MHRATSGSVPGHESYVLGFHKKLFGSEHQTLLSGDNSPFLGRPPVLSLKDNDRLLIEGLFHKMKNELMNKRTQFLACIRAAAGDDALRQMEESTGSVDKKNAARHKKVTEIIRYLNQHYAEPFSLTEYISAIRIK</sequence>
<comment type="caution">
    <text evidence="1">The sequence shown here is derived from an EMBL/GenBank/DDBJ whole genome shotgun (WGS) entry which is preliminary data.</text>
</comment>
<dbReference type="RefSeq" id="WP_139607915.1">
    <property type="nucleotide sequence ID" value="NZ_VDCQ01000132.1"/>
</dbReference>
<dbReference type="Proteomes" id="UP000307943">
    <property type="component" value="Unassembled WGS sequence"/>
</dbReference>
<protein>
    <submittedName>
        <fullName evidence="1">Uncharacterized protein</fullName>
    </submittedName>
</protein>
<proteinExistence type="predicted"/>
<dbReference type="EMBL" id="VDCQ01000132">
    <property type="protein sequence ID" value="TNJ53973.1"/>
    <property type="molecule type" value="Genomic_DNA"/>
</dbReference>
<evidence type="ECO:0000313" key="2">
    <source>
        <dbReference type="Proteomes" id="UP000307943"/>
    </source>
</evidence>
<name>A0A5C4SVM5_9BACL</name>
<dbReference type="OrthoDB" id="506156at2"/>
<dbReference type="AlphaFoldDB" id="A0A5C4SVM5"/>
<accession>A0A5C4SVM5</accession>